<protein>
    <recommendedName>
        <fullName evidence="2">histidine kinase</fullName>
        <ecNumber evidence="2">2.7.13.3</ecNumber>
    </recommendedName>
</protein>
<dbReference type="Proteomes" id="UP000323337">
    <property type="component" value="Unassembled WGS sequence"/>
</dbReference>
<reference evidence="6 7" key="1">
    <citation type="submission" date="2019-08" db="EMBL/GenBank/DDBJ databases">
        <title>Genomic characterization of a novel candidate phylum (ARYD3) from a high temperature, high salinity tertiary oil reservoir in north central Oklahoma, USA.</title>
        <authorList>
            <person name="Youssef N.H."/>
            <person name="Yadav A."/>
            <person name="Elshahed M.S."/>
        </authorList>
    </citation>
    <scope>NUCLEOTIDE SEQUENCE [LARGE SCALE GENOMIC DNA]</scope>
    <source>
        <strain evidence="6">ARYD1</strain>
    </source>
</reference>
<evidence type="ECO:0000256" key="3">
    <source>
        <dbReference type="ARBA" id="ARBA00022679"/>
    </source>
</evidence>
<sequence>MGESLKLSHKQTSLTNGNENIFPDMAHELRNPLNSMIGFSSVMLNEEYEIDKNELKEIIDIINSSSRKLLSLIGNIIHISTDKYTLTSPSPEYCDISHTLQAVSSIAKGLTKRDKSVSFKADIHDKLPGVYHDEGVSGKVLSGIIKHIVHYAESGEIILKTFAEKNYLNIQISKTANSKNLKDAFLSFLTEETEGREKKKLSSTGAQGLTKFEFIKYSLHKMDALISLDTDIGNQAALSIKLKTKG</sequence>
<evidence type="ECO:0000313" key="7">
    <source>
        <dbReference type="Proteomes" id="UP000323337"/>
    </source>
</evidence>
<evidence type="ECO:0000256" key="1">
    <source>
        <dbReference type="ARBA" id="ARBA00000085"/>
    </source>
</evidence>
<evidence type="ECO:0000313" key="6">
    <source>
        <dbReference type="EMBL" id="TYB36464.1"/>
    </source>
</evidence>
<accession>A0A5D0MWA3</accession>
<keyword evidence="3" id="KW-0808">Transferase</keyword>
<dbReference type="GO" id="GO:0000155">
    <property type="term" value="F:phosphorelay sensor kinase activity"/>
    <property type="evidence" value="ECO:0007669"/>
    <property type="project" value="InterPro"/>
</dbReference>
<evidence type="ECO:0000256" key="2">
    <source>
        <dbReference type="ARBA" id="ARBA00012438"/>
    </source>
</evidence>
<dbReference type="SMART" id="SM00388">
    <property type="entry name" value="HisKA"/>
    <property type="match status" value="1"/>
</dbReference>
<dbReference type="EC" id="2.7.13.3" evidence="2"/>
<dbReference type="CDD" id="cd00082">
    <property type="entry name" value="HisKA"/>
    <property type="match status" value="1"/>
</dbReference>
<dbReference type="Gene3D" id="1.10.287.130">
    <property type="match status" value="1"/>
</dbReference>
<evidence type="ECO:0000256" key="4">
    <source>
        <dbReference type="ARBA" id="ARBA00022777"/>
    </source>
</evidence>
<comment type="catalytic activity">
    <reaction evidence="1">
        <text>ATP + protein L-histidine = ADP + protein N-phospho-L-histidine.</text>
        <dbReference type="EC" id="2.7.13.3"/>
    </reaction>
</comment>
<feature type="domain" description="Histidine kinase" evidence="5">
    <location>
        <begin position="24"/>
        <end position="246"/>
    </location>
</feature>
<dbReference type="SUPFAM" id="SSF47384">
    <property type="entry name" value="Homodimeric domain of signal transducing histidine kinase"/>
    <property type="match status" value="1"/>
</dbReference>
<dbReference type="InterPro" id="IPR005467">
    <property type="entry name" value="His_kinase_dom"/>
</dbReference>
<organism evidence="6 7">
    <name type="scientific">Flexistipes sinusarabici</name>
    <dbReference type="NCBI Taxonomy" id="2352"/>
    <lineage>
        <taxon>Bacteria</taxon>
        <taxon>Pseudomonadati</taxon>
        <taxon>Deferribacterota</taxon>
        <taxon>Deferribacteres</taxon>
        <taxon>Deferribacterales</taxon>
        <taxon>Flexistipitaceae</taxon>
        <taxon>Flexistipes</taxon>
    </lineage>
</organism>
<keyword evidence="4 6" id="KW-0418">Kinase</keyword>
<comment type="caution">
    <text evidence="6">The sequence shown here is derived from an EMBL/GenBank/DDBJ whole genome shotgun (WGS) entry which is preliminary data.</text>
</comment>
<dbReference type="PANTHER" id="PTHR43047">
    <property type="entry name" value="TWO-COMPONENT HISTIDINE PROTEIN KINASE"/>
    <property type="match status" value="1"/>
</dbReference>
<dbReference type="InterPro" id="IPR003661">
    <property type="entry name" value="HisK_dim/P_dom"/>
</dbReference>
<proteinExistence type="predicted"/>
<dbReference type="InterPro" id="IPR036097">
    <property type="entry name" value="HisK_dim/P_sf"/>
</dbReference>
<gene>
    <name evidence="6" type="ORF">FXF49_00680</name>
</gene>
<dbReference type="EMBL" id="VSIV01000019">
    <property type="protein sequence ID" value="TYB36464.1"/>
    <property type="molecule type" value="Genomic_DNA"/>
</dbReference>
<name>A0A5D0MWA3_FLESI</name>
<dbReference type="PROSITE" id="PS50109">
    <property type="entry name" value="HIS_KIN"/>
    <property type="match status" value="1"/>
</dbReference>
<evidence type="ECO:0000259" key="5">
    <source>
        <dbReference type="PROSITE" id="PS50109"/>
    </source>
</evidence>
<dbReference type="Pfam" id="PF00512">
    <property type="entry name" value="HisKA"/>
    <property type="match status" value="1"/>
</dbReference>
<dbReference type="AlphaFoldDB" id="A0A5D0MWA3"/>